<evidence type="ECO:0000313" key="2">
    <source>
        <dbReference type="Proteomes" id="UP000683507"/>
    </source>
</evidence>
<dbReference type="AlphaFoldDB" id="A0A916NHM8"/>
<accession>A0A916NHM8</accession>
<dbReference type="Proteomes" id="UP000683507">
    <property type="component" value="Chromosome"/>
</dbReference>
<reference evidence="1" key="1">
    <citation type="submission" date="2021-04" db="EMBL/GenBank/DDBJ databases">
        <authorList>
            <person name="Rodrigo-Torres L."/>
            <person name="Arahal R. D."/>
            <person name="Lucena T."/>
        </authorList>
    </citation>
    <scope>NUCLEOTIDE SEQUENCE</scope>
    <source>
        <strain evidence="1">AS29M-1</strain>
    </source>
</reference>
<gene>
    <name evidence="1" type="ORF">CRYO30217_01747</name>
</gene>
<dbReference type="KEGG" id="ptan:CRYO30217_01747"/>
<sequence length="136" mass="15653">MLIIGMVVANLSLSAQHVIKVKKGQTITGSFCWQDDDRTKDYLYFTEDGWVYLLENTKKNSKKALKTLKSCASEPSCNDVRSMPYTFEKNIVNFAIEHTDYVKDYNGQFEAQGAKMVFKVSETDQLMIVKEFERVE</sequence>
<name>A0A916NHM8_9FLAO</name>
<keyword evidence="2" id="KW-1185">Reference proteome</keyword>
<dbReference type="RefSeq" id="WP_258541934.1">
    <property type="nucleotide sequence ID" value="NZ_OU015584.1"/>
</dbReference>
<dbReference type="EMBL" id="OU015584">
    <property type="protein sequence ID" value="CAG5081861.1"/>
    <property type="molecule type" value="Genomic_DNA"/>
</dbReference>
<protein>
    <submittedName>
        <fullName evidence="1">Uncharacterized protein</fullName>
    </submittedName>
</protein>
<evidence type="ECO:0000313" key="1">
    <source>
        <dbReference type="EMBL" id="CAG5081861.1"/>
    </source>
</evidence>
<proteinExistence type="predicted"/>
<organism evidence="1 2">
    <name type="scientific">Parvicella tangerina</name>
    <dbReference type="NCBI Taxonomy" id="2829795"/>
    <lineage>
        <taxon>Bacteria</taxon>
        <taxon>Pseudomonadati</taxon>
        <taxon>Bacteroidota</taxon>
        <taxon>Flavobacteriia</taxon>
        <taxon>Flavobacteriales</taxon>
        <taxon>Parvicellaceae</taxon>
        <taxon>Parvicella</taxon>
    </lineage>
</organism>